<dbReference type="InterPro" id="IPR016516">
    <property type="entry name" value="UCP07580"/>
</dbReference>
<keyword evidence="1" id="KW-0812">Transmembrane</keyword>
<dbReference type="GO" id="GO:0016787">
    <property type="term" value="F:hydrolase activity"/>
    <property type="evidence" value="ECO:0007669"/>
    <property type="project" value="UniProtKB-KW"/>
</dbReference>
<feature type="transmembrane region" description="Helical" evidence="1">
    <location>
        <begin position="255"/>
        <end position="276"/>
    </location>
</feature>
<dbReference type="EMBL" id="JARJLM010000234">
    <property type="protein sequence ID" value="MDF3833982.1"/>
    <property type="molecule type" value="Genomic_DNA"/>
</dbReference>
<keyword evidence="3" id="KW-1185">Reference proteome</keyword>
<evidence type="ECO:0000313" key="2">
    <source>
        <dbReference type="EMBL" id="MDF3833982.1"/>
    </source>
</evidence>
<reference evidence="2 3" key="1">
    <citation type="submission" date="2023-03" db="EMBL/GenBank/DDBJ databases">
        <title>Draft assemblies of triclosan tolerant bacteria isolated from returned activated sludge.</title>
        <authorList>
            <person name="Van Hamelsveld S."/>
        </authorList>
    </citation>
    <scope>NUCLEOTIDE SEQUENCE [LARGE SCALE GENOMIC DNA]</scope>
    <source>
        <strain evidence="2 3">GW210010_S58</strain>
    </source>
</reference>
<dbReference type="PIRSF" id="PIRSF007580">
    <property type="entry name" value="UCP07580"/>
    <property type="match status" value="1"/>
</dbReference>
<protein>
    <submittedName>
        <fullName evidence="2">Metal-dependent hydrolase</fullName>
    </submittedName>
</protein>
<name>A0ABT6ANV8_9BURK</name>
<feature type="transmembrane region" description="Helical" evidence="1">
    <location>
        <begin position="212"/>
        <end position="235"/>
    </location>
</feature>
<dbReference type="Pfam" id="PF10118">
    <property type="entry name" value="Metal_hydrol"/>
    <property type="match status" value="1"/>
</dbReference>
<evidence type="ECO:0000313" key="3">
    <source>
        <dbReference type="Proteomes" id="UP001216674"/>
    </source>
</evidence>
<keyword evidence="1" id="KW-1133">Transmembrane helix</keyword>
<gene>
    <name evidence="2" type="ORF">P3W85_13610</name>
</gene>
<accession>A0ABT6ANV8</accession>
<dbReference type="PANTHER" id="PTHR39456:SF1">
    <property type="entry name" value="METAL-DEPENDENT HYDROLASE"/>
    <property type="match status" value="1"/>
</dbReference>
<dbReference type="Proteomes" id="UP001216674">
    <property type="component" value="Unassembled WGS sequence"/>
</dbReference>
<comment type="caution">
    <text evidence="2">The sequence shown here is derived from an EMBL/GenBank/DDBJ whole genome shotgun (WGS) entry which is preliminary data.</text>
</comment>
<proteinExistence type="predicted"/>
<dbReference type="PANTHER" id="PTHR39456">
    <property type="entry name" value="METAL-DEPENDENT HYDROLASE"/>
    <property type="match status" value="1"/>
</dbReference>
<keyword evidence="1" id="KW-0472">Membrane</keyword>
<evidence type="ECO:0000256" key="1">
    <source>
        <dbReference type="SAM" id="Phobius"/>
    </source>
</evidence>
<organism evidence="2 3">
    <name type="scientific">Cupriavidus basilensis</name>
    <dbReference type="NCBI Taxonomy" id="68895"/>
    <lineage>
        <taxon>Bacteria</taxon>
        <taxon>Pseudomonadati</taxon>
        <taxon>Pseudomonadota</taxon>
        <taxon>Betaproteobacteria</taxon>
        <taxon>Burkholderiales</taxon>
        <taxon>Burkholderiaceae</taxon>
        <taxon>Cupriavidus</taxon>
    </lineage>
</organism>
<keyword evidence="2" id="KW-0378">Hydrolase</keyword>
<dbReference type="RefSeq" id="WP_017231010.1">
    <property type="nucleotide sequence ID" value="NZ_JARJLM010000234.1"/>
</dbReference>
<sequence>MGQAAYAPGNPIDMSFFSKRSRATGAVTPPTDIPHRDLRFTLDATVPRYWYRGWVHVTRFFDAFSIMFPLGEKFFIDSVKHFRGEIPAGTPLAADVAGFIHQEATHIREHRLYNQRLAAQGAPVDELEALIRRRQQNSLRVASPAMRLALTACLEHYTAILADQLLRHPDMLDGAHPEMAAIWQWHAIEETEHKAVAFDVFRAIGSNPLRRYLVRCGAMLGVSVYFVIDLVYFMYRLAACDRQRANWREWGRLQWWLFVHPGVFTRVLPAWLFWFAPWFHPNRIDSRAVLEAARRHLDGQRQTIAAAPDTRDPL</sequence>